<evidence type="ECO:0000259" key="3">
    <source>
        <dbReference type="Pfam" id="PF08669"/>
    </source>
</evidence>
<name>A0ABD3N7N7_9STRA</name>
<dbReference type="InterPro" id="IPR027266">
    <property type="entry name" value="TrmE/GcvT-like"/>
</dbReference>
<dbReference type="AlphaFoldDB" id="A0ABD3N7N7"/>
<dbReference type="Pfam" id="PF08669">
    <property type="entry name" value="GCV_T_C"/>
    <property type="match status" value="1"/>
</dbReference>
<dbReference type="InterPro" id="IPR013977">
    <property type="entry name" value="GcvT_C"/>
</dbReference>
<dbReference type="SUPFAM" id="SSF103025">
    <property type="entry name" value="Folate-binding domain"/>
    <property type="match status" value="1"/>
</dbReference>
<protein>
    <submittedName>
        <fullName evidence="4">Uncharacterized protein</fullName>
    </submittedName>
</protein>
<dbReference type="SUPFAM" id="SSF101790">
    <property type="entry name" value="Aminomethyltransferase beta-barrel domain"/>
    <property type="match status" value="1"/>
</dbReference>
<dbReference type="InterPro" id="IPR028896">
    <property type="entry name" value="GcvT/YgfZ/DmdA"/>
</dbReference>
<gene>
    <name evidence="4" type="ORF">ACHAWU_006791</name>
</gene>
<dbReference type="PANTHER" id="PTHR43757">
    <property type="entry name" value="AMINOMETHYLTRANSFERASE"/>
    <property type="match status" value="1"/>
</dbReference>
<organism evidence="4 5">
    <name type="scientific">Discostella pseudostelligera</name>
    <dbReference type="NCBI Taxonomy" id="259834"/>
    <lineage>
        <taxon>Eukaryota</taxon>
        <taxon>Sar</taxon>
        <taxon>Stramenopiles</taxon>
        <taxon>Ochrophyta</taxon>
        <taxon>Bacillariophyta</taxon>
        <taxon>Coscinodiscophyceae</taxon>
        <taxon>Thalassiosirophycidae</taxon>
        <taxon>Stephanodiscales</taxon>
        <taxon>Stephanodiscaceae</taxon>
        <taxon>Discostella</taxon>
    </lineage>
</organism>
<evidence type="ECO:0000313" key="5">
    <source>
        <dbReference type="Proteomes" id="UP001530293"/>
    </source>
</evidence>
<proteinExistence type="inferred from homology"/>
<dbReference type="Gene3D" id="2.40.30.110">
    <property type="entry name" value="Aminomethyltransferase beta-barrel domains"/>
    <property type="match status" value="1"/>
</dbReference>
<dbReference type="Gene3D" id="4.10.1250.10">
    <property type="entry name" value="Aminomethyltransferase fragment"/>
    <property type="match status" value="1"/>
</dbReference>
<evidence type="ECO:0000259" key="2">
    <source>
        <dbReference type="Pfam" id="PF01571"/>
    </source>
</evidence>
<comment type="caution">
    <text evidence="4">The sequence shown here is derived from an EMBL/GenBank/DDBJ whole genome shotgun (WGS) entry which is preliminary data.</text>
</comment>
<sequence length="177" mass="19505">MHVYEQIFEASNLLDLKHAGLRALGSLRMEKGYHDYGHDMDNTDAIFEVGLGFTCDFTKASGFIGKEAVLNQMQIAEADGGQMKRLAQVLVNDAEPLLQHGEVLWRNGKPISEIRSASYAHSLGGAIGLCMLQSDCEPIAKSYVSGGDWTIEIGNKMFPCTVSLRPLYNPKNEKIKV</sequence>
<comment type="similarity">
    <text evidence="1">Belongs to the GcvT family.</text>
</comment>
<dbReference type="Gene3D" id="3.30.1360.120">
    <property type="entry name" value="Probable tRNA modification gtpase trme, domain 1"/>
    <property type="match status" value="1"/>
</dbReference>
<accession>A0ABD3N7N7</accession>
<dbReference type="InterPro" id="IPR006222">
    <property type="entry name" value="GCVT_N"/>
</dbReference>
<evidence type="ECO:0000313" key="4">
    <source>
        <dbReference type="EMBL" id="KAL3768690.1"/>
    </source>
</evidence>
<dbReference type="InterPro" id="IPR029043">
    <property type="entry name" value="GcvT/YgfZ_C"/>
</dbReference>
<feature type="domain" description="GCVT N-terminal" evidence="2">
    <location>
        <begin position="2"/>
        <end position="59"/>
    </location>
</feature>
<dbReference type="Proteomes" id="UP001530293">
    <property type="component" value="Unassembled WGS sequence"/>
</dbReference>
<reference evidence="4 5" key="1">
    <citation type="submission" date="2024-10" db="EMBL/GenBank/DDBJ databases">
        <title>Updated reference genomes for cyclostephanoid diatoms.</title>
        <authorList>
            <person name="Roberts W.R."/>
            <person name="Alverson A.J."/>
        </authorList>
    </citation>
    <scope>NUCLEOTIDE SEQUENCE [LARGE SCALE GENOMIC DNA]</scope>
    <source>
        <strain evidence="4 5">AJA232-27</strain>
    </source>
</reference>
<dbReference type="Pfam" id="PF01571">
    <property type="entry name" value="GCV_T"/>
    <property type="match status" value="1"/>
</dbReference>
<dbReference type="EMBL" id="JALLBG020000062">
    <property type="protein sequence ID" value="KAL3768690.1"/>
    <property type="molecule type" value="Genomic_DNA"/>
</dbReference>
<keyword evidence="5" id="KW-1185">Reference proteome</keyword>
<feature type="domain" description="Aminomethyltransferase C-terminal" evidence="3">
    <location>
        <begin position="84"/>
        <end position="168"/>
    </location>
</feature>
<dbReference type="PANTHER" id="PTHR43757:SF15">
    <property type="entry name" value="PYRUVATE DEHYDROGENASE PHOSPHATASE REGULATORY SUBUNIT, MITOCHONDRIAL-LIKE"/>
    <property type="match status" value="1"/>
</dbReference>
<evidence type="ECO:0000256" key="1">
    <source>
        <dbReference type="ARBA" id="ARBA00008609"/>
    </source>
</evidence>